<keyword evidence="1" id="KW-0472">Membrane</keyword>
<dbReference type="InterPro" id="IPR029787">
    <property type="entry name" value="Nucleotide_cyclase"/>
</dbReference>
<dbReference type="InterPro" id="IPR052155">
    <property type="entry name" value="Biofilm_reg_signaling"/>
</dbReference>
<dbReference type="PANTHER" id="PTHR44757">
    <property type="entry name" value="DIGUANYLATE CYCLASE DGCP"/>
    <property type="match status" value="1"/>
</dbReference>
<dbReference type="InterPro" id="IPR000160">
    <property type="entry name" value="GGDEF_dom"/>
</dbReference>
<evidence type="ECO:0000313" key="5">
    <source>
        <dbReference type="Proteomes" id="UP000179786"/>
    </source>
</evidence>
<gene>
    <name evidence="4" type="ORF">BET10_19190</name>
</gene>
<dbReference type="InterPro" id="IPR043128">
    <property type="entry name" value="Rev_trsase/Diguanyl_cyclase"/>
</dbReference>
<dbReference type="PROSITE" id="PS50887">
    <property type="entry name" value="GGDEF"/>
    <property type="match status" value="1"/>
</dbReference>
<dbReference type="AlphaFoldDB" id="A0A1S1MSF9"/>
<evidence type="ECO:0000259" key="2">
    <source>
        <dbReference type="PROSITE" id="PS50883"/>
    </source>
</evidence>
<dbReference type="SUPFAM" id="SSF141868">
    <property type="entry name" value="EAL domain-like"/>
    <property type="match status" value="1"/>
</dbReference>
<dbReference type="SUPFAM" id="SSF55073">
    <property type="entry name" value="Nucleotide cyclase"/>
    <property type="match status" value="1"/>
</dbReference>
<dbReference type="EMBL" id="MKJU01000030">
    <property type="protein sequence ID" value="OHU89011.1"/>
    <property type="molecule type" value="Genomic_DNA"/>
</dbReference>
<dbReference type="Gene3D" id="3.30.70.270">
    <property type="match status" value="1"/>
</dbReference>
<proteinExistence type="predicted"/>
<dbReference type="SMART" id="SM00267">
    <property type="entry name" value="GGDEF"/>
    <property type="match status" value="1"/>
</dbReference>
<protein>
    <submittedName>
        <fullName evidence="4">Diguanylate cyclase</fullName>
    </submittedName>
</protein>
<dbReference type="OrthoDB" id="1316910at2"/>
<accession>A0A1S1MSF9</accession>
<dbReference type="CDD" id="cd01949">
    <property type="entry name" value="GGDEF"/>
    <property type="match status" value="1"/>
</dbReference>
<dbReference type="Pfam" id="PF00990">
    <property type="entry name" value="GGDEF"/>
    <property type="match status" value="1"/>
</dbReference>
<keyword evidence="1" id="KW-1133">Transmembrane helix</keyword>
<dbReference type="InterPro" id="IPR001633">
    <property type="entry name" value="EAL_dom"/>
</dbReference>
<organism evidence="4 5">
    <name type="scientific">Pseudoalteromonas amylolytica</name>
    <dbReference type="NCBI Taxonomy" id="1859457"/>
    <lineage>
        <taxon>Bacteria</taxon>
        <taxon>Pseudomonadati</taxon>
        <taxon>Pseudomonadota</taxon>
        <taxon>Gammaproteobacteria</taxon>
        <taxon>Alteromonadales</taxon>
        <taxon>Pseudoalteromonadaceae</taxon>
        <taxon>Pseudoalteromonas</taxon>
    </lineage>
</organism>
<feature type="domain" description="GGDEF" evidence="3">
    <location>
        <begin position="90"/>
        <end position="222"/>
    </location>
</feature>
<dbReference type="NCBIfam" id="TIGR00254">
    <property type="entry name" value="GGDEF"/>
    <property type="match status" value="1"/>
</dbReference>
<evidence type="ECO:0000256" key="1">
    <source>
        <dbReference type="SAM" id="Phobius"/>
    </source>
</evidence>
<reference evidence="4 5" key="1">
    <citation type="submission" date="2016-09" db="EMBL/GenBank/DDBJ databases">
        <title>Pseudoalteromonas amylolytica sp. nov., isolated from the surface seawater.</title>
        <authorList>
            <person name="Wu Y.-H."/>
            <person name="Cheng H."/>
            <person name="Jin X.-B."/>
            <person name="Wang C.-S."/>
            <person name="Xu X.-W."/>
        </authorList>
    </citation>
    <scope>NUCLEOTIDE SEQUENCE [LARGE SCALE GENOMIC DNA]</scope>
    <source>
        <strain evidence="4 5">JW1</strain>
    </source>
</reference>
<feature type="transmembrane region" description="Helical" evidence="1">
    <location>
        <begin position="23"/>
        <end position="42"/>
    </location>
</feature>
<name>A0A1S1MSF9_9GAMM</name>
<dbReference type="STRING" id="1859457.BET10_19190"/>
<keyword evidence="1" id="KW-0812">Transmembrane</keyword>
<keyword evidence="5" id="KW-1185">Reference proteome</keyword>
<evidence type="ECO:0000313" key="4">
    <source>
        <dbReference type="EMBL" id="OHU89011.1"/>
    </source>
</evidence>
<feature type="domain" description="EAL" evidence="2">
    <location>
        <begin position="231"/>
        <end position="484"/>
    </location>
</feature>
<dbReference type="Gene3D" id="3.20.20.450">
    <property type="entry name" value="EAL domain"/>
    <property type="match status" value="1"/>
</dbReference>
<dbReference type="SMART" id="SM00052">
    <property type="entry name" value="EAL"/>
    <property type="match status" value="1"/>
</dbReference>
<dbReference type="InterPro" id="IPR035919">
    <property type="entry name" value="EAL_sf"/>
</dbReference>
<dbReference type="Pfam" id="PF00563">
    <property type="entry name" value="EAL"/>
    <property type="match status" value="1"/>
</dbReference>
<dbReference type="CDD" id="cd01948">
    <property type="entry name" value="EAL"/>
    <property type="match status" value="1"/>
</dbReference>
<dbReference type="PANTHER" id="PTHR44757:SF2">
    <property type="entry name" value="BIOFILM ARCHITECTURE MAINTENANCE PROTEIN MBAA"/>
    <property type="match status" value="1"/>
</dbReference>
<dbReference type="Proteomes" id="UP000179786">
    <property type="component" value="Unassembled WGS sequence"/>
</dbReference>
<comment type="caution">
    <text evidence="4">The sequence shown here is derived from an EMBL/GenBank/DDBJ whole genome shotgun (WGS) entry which is preliminary data.</text>
</comment>
<evidence type="ECO:0000259" key="3">
    <source>
        <dbReference type="PROSITE" id="PS50887"/>
    </source>
</evidence>
<dbReference type="PROSITE" id="PS50883">
    <property type="entry name" value="EAL"/>
    <property type="match status" value="1"/>
</dbReference>
<sequence>MVFFILGYSAFTAYLFEREQVELLNVGLASILFFGSIFVLIVNHMAHQSLKALAKLVEDERFHAQTDFLTKLNNREHCVNTIETKISQGHAFAVMLVDLNNFKQINDSVGHLFGDKVLVALSQRLTEALSPGSTLFRMGGDEFVILIDGTEERTIYAQNNALIKALEYPLQIEDVAVDVHYSAGVSAYHGDEQSDCITLLREADIAMYSAKRSRQSLVIFDDVLHKGCDQEFHISAGLKEAFAQHTLKVFYQPMIKAKSAEVHGVEAQARWPQANGTIMMPEHFVPVAESSNLIRQLSLFVIKRVFADLPILLACDKHLVVHINLSSHDFLNKELVNLLASLLSGNQVAAKHITFELTESMMVADLAQTQALIEVLIDMGFAVSIGDFGTGFSSFKLLKDLPVSQIKIDRSFIEGCVKDEKAQIIVETTMFMAKRLKCSVVAEGVNHDKVASYLTSIECDYLQGYNICEALPLDECIKWIKSNGLVKSVLKKY</sequence>